<organism evidence="4">
    <name type="scientific">Guillardia theta (strain CCMP2712)</name>
    <name type="common">Cryptophyte</name>
    <dbReference type="NCBI Taxonomy" id="905079"/>
    <lineage>
        <taxon>Eukaryota</taxon>
        <taxon>Cryptophyceae</taxon>
        <taxon>Pyrenomonadales</taxon>
        <taxon>Geminigeraceae</taxon>
        <taxon>Guillardia</taxon>
    </lineage>
</organism>
<evidence type="ECO:0000313" key="5">
    <source>
        <dbReference type="EnsemblProtists" id="EKX40851"/>
    </source>
</evidence>
<dbReference type="PANTHER" id="PTHR22889:SF0">
    <property type="entry name" value="WD REPEAT-CONTAINING PROTEIN 89"/>
    <property type="match status" value="1"/>
</dbReference>
<keyword evidence="1 3" id="KW-0853">WD repeat</keyword>
<protein>
    <submittedName>
        <fullName evidence="4 5">Uncharacterized protein</fullName>
    </submittedName>
</protein>
<keyword evidence="2" id="KW-0677">Repeat</keyword>
<accession>L1IXA8</accession>
<dbReference type="GeneID" id="17297527"/>
<dbReference type="InterPro" id="IPR019775">
    <property type="entry name" value="WD40_repeat_CS"/>
</dbReference>
<dbReference type="Pfam" id="PF00400">
    <property type="entry name" value="WD40"/>
    <property type="match status" value="1"/>
</dbReference>
<evidence type="ECO:0000313" key="6">
    <source>
        <dbReference type="Proteomes" id="UP000011087"/>
    </source>
</evidence>
<feature type="repeat" description="WD" evidence="3">
    <location>
        <begin position="49"/>
        <end position="91"/>
    </location>
</feature>
<reference evidence="6" key="2">
    <citation type="submission" date="2012-11" db="EMBL/GenBank/DDBJ databases">
        <authorList>
            <person name="Kuo A."/>
            <person name="Curtis B.A."/>
            <person name="Tanifuji G."/>
            <person name="Burki F."/>
            <person name="Gruber A."/>
            <person name="Irimia M."/>
            <person name="Maruyama S."/>
            <person name="Arias M.C."/>
            <person name="Ball S.G."/>
            <person name="Gile G.H."/>
            <person name="Hirakawa Y."/>
            <person name="Hopkins J.F."/>
            <person name="Rensing S.A."/>
            <person name="Schmutz J."/>
            <person name="Symeonidi A."/>
            <person name="Elias M."/>
            <person name="Eveleigh R.J."/>
            <person name="Herman E.K."/>
            <person name="Klute M.J."/>
            <person name="Nakayama T."/>
            <person name="Obornik M."/>
            <person name="Reyes-Prieto A."/>
            <person name="Armbrust E.V."/>
            <person name="Aves S.J."/>
            <person name="Beiko R.G."/>
            <person name="Coutinho P."/>
            <person name="Dacks J.B."/>
            <person name="Durnford D.G."/>
            <person name="Fast N.M."/>
            <person name="Green B.R."/>
            <person name="Grisdale C."/>
            <person name="Hempe F."/>
            <person name="Henrissat B."/>
            <person name="Hoppner M.P."/>
            <person name="Ishida K.-I."/>
            <person name="Kim E."/>
            <person name="Koreny L."/>
            <person name="Kroth P.G."/>
            <person name="Liu Y."/>
            <person name="Malik S.-B."/>
            <person name="Maier U.G."/>
            <person name="McRose D."/>
            <person name="Mock T."/>
            <person name="Neilson J.A."/>
            <person name="Onodera N.T."/>
            <person name="Poole A.M."/>
            <person name="Pritham E.J."/>
            <person name="Richards T.A."/>
            <person name="Rocap G."/>
            <person name="Roy S.W."/>
            <person name="Sarai C."/>
            <person name="Schaack S."/>
            <person name="Shirato S."/>
            <person name="Slamovits C.H."/>
            <person name="Spencer D.F."/>
            <person name="Suzuki S."/>
            <person name="Worden A.Z."/>
            <person name="Zauner S."/>
            <person name="Barry K."/>
            <person name="Bell C."/>
            <person name="Bharti A.K."/>
            <person name="Crow J.A."/>
            <person name="Grimwood J."/>
            <person name="Kramer R."/>
            <person name="Lindquist E."/>
            <person name="Lucas S."/>
            <person name="Salamov A."/>
            <person name="McFadden G.I."/>
            <person name="Lane C.E."/>
            <person name="Keeling P.J."/>
            <person name="Gray M.W."/>
            <person name="Grigoriev I.V."/>
            <person name="Archibald J.M."/>
        </authorList>
    </citation>
    <scope>NUCLEOTIDE SEQUENCE</scope>
    <source>
        <strain evidence="6">CCMP2712</strain>
    </source>
</reference>
<dbReference type="EMBL" id="JH993028">
    <property type="protein sequence ID" value="EKX40851.1"/>
    <property type="molecule type" value="Genomic_DNA"/>
</dbReference>
<dbReference type="EnsemblProtists" id="EKX40851">
    <property type="protein sequence ID" value="EKX40851"/>
    <property type="gene ID" value="GUITHDRAFT_113113"/>
</dbReference>
<dbReference type="PANTHER" id="PTHR22889">
    <property type="entry name" value="WD REPEAT-CONTAINING PROTEIN 89"/>
    <property type="match status" value="1"/>
</dbReference>
<name>L1IXA8_GUITC</name>
<reference evidence="5" key="3">
    <citation type="submission" date="2015-06" db="UniProtKB">
        <authorList>
            <consortium name="EnsemblProtists"/>
        </authorList>
    </citation>
    <scope>IDENTIFICATION</scope>
</reference>
<dbReference type="Gene3D" id="2.130.10.10">
    <property type="entry name" value="YVTN repeat-like/Quinoprotein amine dehydrogenase"/>
    <property type="match status" value="2"/>
</dbReference>
<proteinExistence type="predicted"/>
<dbReference type="Proteomes" id="UP000011087">
    <property type="component" value="Unassembled WGS sequence"/>
</dbReference>
<evidence type="ECO:0000256" key="1">
    <source>
        <dbReference type="ARBA" id="ARBA00022574"/>
    </source>
</evidence>
<dbReference type="PROSITE" id="PS00678">
    <property type="entry name" value="WD_REPEATS_1"/>
    <property type="match status" value="1"/>
</dbReference>
<reference evidence="4 6" key="1">
    <citation type="journal article" date="2012" name="Nature">
        <title>Algal genomes reveal evolutionary mosaicism and the fate of nucleomorphs.</title>
        <authorList>
            <consortium name="DOE Joint Genome Institute"/>
            <person name="Curtis B.A."/>
            <person name="Tanifuji G."/>
            <person name="Burki F."/>
            <person name="Gruber A."/>
            <person name="Irimia M."/>
            <person name="Maruyama S."/>
            <person name="Arias M.C."/>
            <person name="Ball S.G."/>
            <person name="Gile G.H."/>
            <person name="Hirakawa Y."/>
            <person name="Hopkins J.F."/>
            <person name="Kuo A."/>
            <person name="Rensing S.A."/>
            <person name="Schmutz J."/>
            <person name="Symeonidi A."/>
            <person name="Elias M."/>
            <person name="Eveleigh R.J."/>
            <person name="Herman E.K."/>
            <person name="Klute M.J."/>
            <person name="Nakayama T."/>
            <person name="Obornik M."/>
            <person name="Reyes-Prieto A."/>
            <person name="Armbrust E.V."/>
            <person name="Aves S.J."/>
            <person name="Beiko R.G."/>
            <person name="Coutinho P."/>
            <person name="Dacks J.B."/>
            <person name="Durnford D.G."/>
            <person name="Fast N.M."/>
            <person name="Green B.R."/>
            <person name="Grisdale C.J."/>
            <person name="Hempel F."/>
            <person name="Henrissat B."/>
            <person name="Hoppner M.P."/>
            <person name="Ishida K."/>
            <person name="Kim E."/>
            <person name="Koreny L."/>
            <person name="Kroth P.G."/>
            <person name="Liu Y."/>
            <person name="Malik S.B."/>
            <person name="Maier U.G."/>
            <person name="McRose D."/>
            <person name="Mock T."/>
            <person name="Neilson J.A."/>
            <person name="Onodera N.T."/>
            <person name="Poole A.M."/>
            <person name="Pritham E.J."/>
            <person name="Richards T.A."/>
            <person name="Rocap G."/>
            <person name="Roy S.W."/>
            <person name="Sarai C."/>
            <person name="Schaack S."/>
            <person name="Shirato S."/>
            <person name="Slamovits C.H."/>
            <person name="Spencer D.F."/>
            <person name="Suzuki S."/>
            <person name="Worden A.Z."/>
            <person name="Zauner S."/>
            <person name="Barry K."/>
            <person name="Bell C."/>
            <person name="Bharti A.K."/>
            <person name="Crow J.A."/>
            <person name="Grimwood J."/>
            <person name="Kramer R."/>
            <person name="Lindquist E."/>
            <person name="Lucas S."/>
            <person name="Salamov A."/>
            <person name="McFadden G.I."/>
            <person name="Lane C.E."/>
            <person name="Keeling P.J."/>
            <person name="Gray M.W."/>
            <person name="Grigoriev I.V."/>
            <person name="Archibald J.M."/>
        </authorList>
    </citation>
    <scope>NUCLEOTIDE SEQUENCE</scope>
    <source>
        <strain evidence="4 6">CCMP2712</strain>
    </source>
</reference>
<dbReference type="STRING" id="905079.L1IXA8"/>
<evidence type="ECO:0000256" key="2">
    <source>
        <dbReference type="ARBA" id="ARBA00022737"/>
    </source>
</evidence>
<dbReference type="SUPFAM" id="SSF50978">
    <property type="entry name" value="WD40 repeat-like"/>
    <property type="match status" value="1"/>
</dbReference>
<dbReference type="KEGG" id="gtt:GUITHDRAFT_113113"/>
<dbReference type="InterPro" id="IPR039328">
    <property type="entry name" value="WDR89"/>
</dbReference>
<dbReference type="PaxDb" id="55529-EKX40851"/>
<dbReference type="OrthoDB" id="25131at2759"/>
<keyword evidence="6" id="KW-1185">Reference proteome</keyword>
<dbReference type="eggNOG" id="KOG1188">
    <property type="taxonomic scope" value="Eukaryota"/>
</dbReference>
<evidence type="ECO:0000313" key="4">
    <source>
        <dbReference type="EMBL" id="EKX40851.1"/>
    </source>
</evidence>
<dbReference type="RefSeq" id="XP_005827831.1">
    <property type="nucleotide sequence ID" value="XM_005827774.1"/>
</dbReference>
<dbReference type="SMART" id="SM00320">
    <property type="entry name" value="WD40"/>
    <property type="match status" value="5"/>
</dbReference>
<dbReference type="InterPro" id="IPR036322">
    <property type="entry name" value="WD40_repeat_dom_sf"/>
</dbReference>
<dbReference type="PROSITE" id="PS50294">
    <property type="entry name" value="WD_REPEATS_REGION"/>
    <property type="match status" value="1"/>
</dbReference>
<dbReference type="OMA" id="YHEKTDK"/>
<dbReference type="InterPro" id="IPR015943">
    <property type="entry name" value="WD40/YVTN_repeat-like_dom_sf"/>
</dbReference>
<sequence>MAFRLSKSVIHTFPAAKDFDKNPYVFDVCNNTQGLLVYDEQTLSCSIQLGGHAAAVNDIHFSLLSPHLLYSSSSDGTVKVWDMRSPHAPVSSISSGGKPFWSAHLNSDETMMSTGCGRLVRVYDMRTQKLFRNYSDVHTEDVTQVRCHPTLPSITVSGGEDGLICVSNHQPEDEDDSLEAVFNVEVAISRIGFCGNLAQQVYCTTNIHSLQVMWDVGKEKLLVNVEDMRGALQSTSPHPVDYLVDCKYQRSTDTLHLFTGSESGHLSMWRLSSDGPQLEACMQDKEGHVAIVRGVCCDFEKSIIWSGGEDCKVCMWKHDANSSLPPISTDRAGGVGKHACVRISVNRMRDTVEVEGSV</sequence>
<evidence type="ECO:0000256" key="3">
    <source>
        <dbReference type="PROSITE-ProRule" id="PRU00221"/>
    </source>
</evidence>
<dbReference type="HOGENOM" id="CLU_037323_4_0_1"/>
<dbReference type="InterPro" id="IPR001680">
    <property type="entry name" value="WD40_rpt"/>
</dbReference>
<gene>
    <name evidence="4" type="ORF">GUITHDRAFT_113113</name>
</gene>
<dbReference type="PROSITE" id="PS50082">
    <property type="entry name" value="WD_REPEATS_2"/>
    <property type="match status" value="1"/>
</dbReference>
<dbReference type="AlphaFoldDB" id="L1IXA8"/>